<name>L8PE22_STRVR</name>
<dbReference type="EMBL" id="AMLP01000102">
    <property type="protein sequence ID" value="ELS55801.1"/>
    <property type="molecule type" value="Genomic_DNA"/>
</dbReference>
<dbReference type="AlphaFoldDB" id="L8PE22"/>
<comment type="caution">
    <text evidence="2">The sequence shown here is derived from an EMBL/GenBank/DDBJ whole genome shotgun (WGS) entry which is preliminary data.</text>
</comment>
<feature type="region of interest" description="Disordered" evidence="1">
    <location>
        <begin position="72"/>
        <end position="107"/>
    </location>
</feature>
<evidence type="ECO:0000256" key="1">
    <source>
        <dbReference type="SAM" id="MobiDB-lite"/>
    </source>
</evidence>
<proteinExistence type="predicted"/>
<gene>
    <name evidence="2" type="ORF">STVIR_3146</name>
</gene>
<organism evidence="2 3">
    <name type="scientific">Streptomyces viridochromogenes Tue57</name>
    <dbReference type="NCBI Taxonomy" id="1160705"/>
    <lineage>
        <taxon>Bacteria</taxon>
        <taxon>Bacillati</taxon>
        <taxon>Actinomycetota</taxon>
        <taxon>Actinomycetes</taxon>
        <taxon>Kitasatosporales</taxon>
        <taxon>Streptomycetaceae</taxon>
        <taxon>Streptomyces</taxon>
    </lineage>
</organism>
<evidence type="ECO:0000313" key="2">
    <source>
        <dbReference type="EMBL" id="ELS55801.1"/>
    </source>
</evidence>
<dbReference type="PATRIC" id="fig|1160705.3.peg.3122"/>
<dbReference type="Proteomes" id="UP000011205">
    <property type="component" value="Unassembled WGS sequence"/>
</dbReference>
<sequence>MDADRRSITVTPEETANTEAWTVYGDHHIERGTPLPEVERIDWGPGGAGPGDAIFGDLDGRRVLDLGCGPARHAATSPATTARSWMPSIPHPHRLNAHVPATTSCPG</sequence>
<accession>L8PE22</accession>
<protein>
    <submittedName>
        <fullName evidence="2">Putative MutT-family protein</fullName>
    </submittedName>
</protein>
<reference evidence="2 3" key="1">
    <citation type="journal article" date="2013" name="Genome Announc.">
        <title>Draft Genome Sequence of Streptomyces viridochromogenes Strain Tu57, Producer of Avilamycin.</title>
        <authorList>
            <person name="Gruning B.A."/>
            <person name="Erxleben A."/>
            <person name="Hahnlein A."/>
            <person name="Gunther S."/>
        </authorList>
    </citation>
    <scope>NUCLEOTIDE SEQUENCE [LARGE SCALE GENOMIC DNA]</scope>
    <source>
        <strain evidence="2 3">Tue57</strain>
    </source>
</reference>
<evidence type="ECO:0000313" key="3">
    <source>
        <dbReference type="Proteomes" id="UP000011205"/>
    </source>
</evidence>